<dbReference type="Pfam" id="PF00150">
    <property type="entry name" value="Cellulase"/>
    <property type="match status" value="1"/>
</dbReference>
<reference evidence="9" key="1">
    <citation type="journal article" date="2019" name="Int. J. Syst. Evol. Microbiol.">
        <title>The Global Catalogue of Microorganisms (GCM) 10K type strain sequencing project: providing services to taxonomists for standard genome sequencing and annotation.</title>
        <authorList>
            <consortium name="The Broad Institute Genomics Platform"/>
            <consortium name="The Broad Institute Genome Sequencing Center for Infectious Disease"/>
            <person name="Wu L."/>
            <person name="Ma J."/>
        </authorList>
    </citation>
    <scope>NUCLEOTIDE SEQUENCE [LARGE SCALE GENOMIC DNA]</scope>
    <source>
        <strain evidence="9">JCM 17111</strain>
    </source>
</reference>
<evidence type="ECO:0000256" key="5">
    <source>
        <dbReference type="SAM" id="SignalP"/>
    </source>
</evidence>
<feature type="domain" description="Glycoside hydrolase family 5" evidence="6">
    <location>
        <begin position="50"/>
        <end position="430"/>
    </location>
</feature>
<organism evidence="8 9">
    <name type="scientific">Snuella lapsa</name>
    <dbReference type="NCBI Taxonomy" id="870481"/>
    <lineage>
        <taxon>Bacteria</taxon>
        <taxon>Pseudomonadati</taxon>
        <taxon>Bacteroidota</taxon>
        <taxon>Flavobacteriia</taxon>
        <taxon>Flavobacteriales</taxon>
        <taxon>Flavobacteriaceae</taxon>
        <taxon>Snuella</taxon>
    </lineage>
</organism>
<keyword evidence="3 4" id="KW-0326">Glycosidase</keyword>
<dbReference type="Pfam" id="PF18564">
    <property type="entry name" value="Glyco_hydro_5_C"/>
    <property type="match status" value="1"/>
</dbReference>
<keyword evidence="2 4" id="KW-0378">Hydrolase</keyword>
<evidence type="ECO:0000256" key="2">
    <source>
        <dbReference type="ARBA" id="ARBA00022801"/>
    </source>
</evidence>
<keyword evidence="5" id="KW-0732">Signal</keyword>
<dbReference type="InterPro" id="IPR017853">
    <property type="entry name" value="GH"/>
</dbReference>
<evidence type="ECO:0000313" key="8">
    <source>
        <dbReference type="EMBL" id="GAA3584526.1"/>
    </source>
</evidence>
<feature type="signal peptide" evidence="5">
    <location>
        <begin position="1"/>
        <end position="19"/>
    </location>
</feature>
<keyword evidence="9" id="KW-1185">Reference proteome</keyword>
<comment type="similarity">
    <text evidence="1 4">Belongs to the glycosyl hydrolase 5 (cellulase A) family.</text>
</comment>
<evidence type="ECO:0000256" key="3">
    <source>
        <dbReference type="ARBA" id="ARBA00023295"/>
    </source>
</evidence>
<dbReference type="PANTHER" id="PTHR31308:SF3">
    <property type="entry name" value="ENDOGLYCOCERAMIDASE"/>
    <property type="match status" value="1"/>
</dbReference>
<evidence type="ECO:0000256" key="4">
    <source>
        <dbReference type="RuleBase" id="RU361153"/>
    </source>
</evidence>
<evidence type="ECO:0000313" key="9">
    <source>
        <dbReference type="Proteomes" id="UP001500954"/>
    </source>
</evidence>
<feature type="chain" id="PRO_5045791361" evidence="5">
    <location>
        <begin position="20"/>
        <end position="533"/>
    </location>
</feature>
<name>A0ABP6YIN7_9FLAO</name>
<dbReference type="InterPro" id="IPR052066">
    <property type="entry name" value="Glycosphingolipid_Hydrolases"/>
</dbReference>
<evidence type="ECO:0000256" key="1">
    <source>
        <dbReference type="ARBA" id="ARBA00005641"/>
    </source>
</evidence>
<protein>
    <submittedName>
        <fullName evidence="8">Uncharacterized protein</fullName>
    </submittedName>
</protein>
<feature type="domain" description="Glycoside hydrolase family 5 C-terminal" evidence="7">
    <location>
        <begin position="444"/>
        <end position="488"/>
    </location>
</feature>
<dbReference type="InterPro" id="IPR018087">
    <property type="entry name" value="Glyco_hydro_5_CS"/>
</dbReference>
<gene>
    <name evidence="8" type="ORF">GCM10022395_35650</name>
</gene>
<dbReference type="InterPro" id="IPR013780">
    <property type="entry name" value="Glyco_hydro_b"/>
</dbReference>
<dbReference type="InterPro" id="IPR041036">
    <property type="entry name" value="GH5_C"/>
</dbReference>
<accession>A0ABP6YIN7</accession>
<dbReference type="Gene3D" id="3.20.20.80">
    <property type="entry name" value="Glycosidases"/>
    <property type="match status" value="1"/>
</dbReference>
<dbReference type="PROSITE" id="PS51257">
    <property type="entry name" value="PROKAR_LIPOPROTEIN"/>
    <property type="match status" value="1"/>
</dbReference>
<dbReference type="SUPFAM" id="SSF51445">
    <property type="entry name" value="(Trans)glycosidases"/>
    <property type="match status" value="1"/>
</dbReference>
<dbReference type="Proteomes" id="UP001500954">
    <property type="component" value="Unassembled WGS sequence"/>
</dbReference>
<evidence type="ECO:0000259" key="7">
    <source>
        <dbReference type="Pfam" id="PF18564"/>
    </source>
</evidence>
<dbReference type="RefSeq" id="WP_345007808.1">
    <property type="nucleotide sequence ID" value="NZ_BAABCY010000102.1"/>
</dbReference>
<dbReference type="PANTHER" id="PTHR31308">
    <property type="match status" value="1"/>
</dbReference>
<dbReference type="PROSITE" id="PS00659">
    <property type="entry name" value="GLYCOSYL_HYDROL_F5"/>
    <property type="match status" value="1"/>
</dbReference>
<evidence type="ECO:0000259" key="6">
    <source>
        <dbReference type="Pfam" id="PF00150"/>
    </source>
</evidence>
<sequence>MRYKILIFLVSLLFANFFTGCKSGVNSPLNESINFPEAITVKGDKFLDDRGREVVFNGINIVSKNKEEGYIFRSGPELYKNLKKWGVNCIRFIMIWDRLEPEPGVYNEAYLKEIDQIIAWAKANNIFVVLDMHQDLFSVKYSDGAPEWATLDEGKSHTTGAVWSDAYMLSEAVQTAFDNFWANKPASDGIGLQDHYAALWKHVAQRYANNTAVVGYDIMNEPFPGSLGIKFMQTLLKAYGELQYELTGTVLSEEQLLANWEDESSRKKALEVLSSKENYDAVISRLNGLNEDFESRILQKMCQKVSDAIREVDTTHILFLEHSYFGNTGVKSAIERTILPDGQPDPLVAYAPHGYDLLTDTEAVASASNDRVGYIYGQIKKKGEQLKMPVWLGEWGAFYGNSESVIPVAKNAMSLIERNKFGNAYWSYDPGSENLEYFRQVLIRPYPVYTSGELLDYYNDFDAQTFTMTWRENGTDDEPTIVYVPHLSRLNKEILNSRDSIKINNIDGSDAGWLIIPTTGNKEKRMITLDFVK</sequence>
<dbReference type="EMBL" id="BAABCY010000102">
    <property type="protein sequence ID" value="GAA3584526.1"/>
    <property type="molecule type" value="Genomic_DNA"/>
</dbReference>
<dbReference type="InterPro" id="IPR001547">
    <property type="entry name" value="Glyco_hydro_5"/>
</dbReference>
<comment type="caution">
    <text evidence="8">The sequence shown here is derived from an EMBL/GenBank/DDBJ whole genome shotgun (WGS) entry which is preliminary data.</text>
</comment>
<proteinExistence type="inferred from homology"/>
<dbReference type="Gene3D" id="2.60.40.1180">
    <property type="entry name" value="Golgi alpha-mannosidase II"/>
    <property type="match status" value="1"/>
</dbReference>